<dbReference type="InterPro" id="IPR012373">
    <property type="entry name" value="Ferrdict_sens_TM"/>
</dbReference>
<dbReference type="Pfam" id="PF16344">
    <property type="entry name" value="FecR_C"/>
    <property type="match status" value="1"/>
</dbReference>
<reference evidence="4 5" key="1">
    <citation type="submission" date="2018-11" db="EMBL/GenBank/DDBJ databases">
        <title>Chitinophaga lutea sp.nov., isolate from arsenic contaminated soil.</title>
        <authorList>
            <person name="Zong Y."/>
        </authorList>
    </citation>
    <scope>NUCLEOTIDE SEQUENCE [LARGE SCALE GENOMIC DNA]</scope>
    <source>
        <strain evidence="4 5">ZY74</strain>
    </source>
</reference>
<dbReference type="Gene3D" id="2.60.120.1440">
    <property type="match status" value="1"/>
</dbReference>
<proteinExistence type="predicted"/>
<organism evidence="4 5">
    <name type="scientific">Chitinophaga lutea</name>
    <dbReference type="NCBI Taxonomy" id="2488634"/>
    <lineage>
        <taxon>Bacteria</taxon>
        <taxon>Pseudomonadati</taxon>
        <taxon>Bacteroidota</taxon>
        <taxon>Chitinophagia</taxon>
        <taxon>Chitinophagales</taxon>
        <taxon>Chitinophagaceae</taxon>
        <taxon>Chitinophaga</taxon>
    </lineage>
</organism>
<dbReference type="PANTHER" id="PTHR30273:SF2">
    <property type="entry name" value="PROTEIN FECR"/>
    <property type="match status" value="1"/>
</dbReference>
<dbReference type="Gene3D" id="3.55.50.30">
    <property type="match status" value="1"/>
</dbReference>
<dbReference type="EMBL" id="RPDH01000001">
    <property type="protein sequence ID" value="RPE13164.1"/>
    <property type="molecule type" value="Genomic_DNA"/>
</dbReference>
<name>A0A3N4QN84_9BACT</name>
<keyword evidence="1" id="KW-0812">Transmembrane</keyword>
<comment type="caution">
    <text evidence="4">The sequence shown here is derived from an EMBL/GenBank/DDBJ whole genome shotgun (WGS) entry which is preliminary data.</text>
</comment>
<dbReference type="AlphaFoldDB" id="A0A3N4QN84"/>
<feature type="domain" description="FecR protein" evidence="2">
    <location>
        <begin position="192"/>
        <end position="290"/>
    </location>
</feature>
<feature type="domain" description="Protein FecR C-terminal" evidence="3">
    <location>
        <begin position="339"/>
        <end position="398"/>
    </location>
</feature>
<evidence type="ECO:0000256" key="1">
    <source>
        <dbReference type="SAM" id="Phobius"/>
    </source>
</evidence>
<dbReference type="GO" id="GO:0016989">
    <property type="term" value="F:sigma factor antagonist activity"/>
    <property type="evidence" value="ECO:0007669"/>
    <property type="project" value="TreeGrafter"/>
</dbReference>
<sequence>MSDNKLIINILIESLNAHYTGVPLDPVKKQVVDEWLQADRSNRDFYNNLLTAKGFSAAVEELALAKNDSKQALLQHLYPAHHRKNTFNKSFKIISIAASLTILIGLGIIAVYKNRFTDEKPVPGTQAVSIPPIHPKGSATLALANGRVIPLSQPGTVIPLQGSTQVTQPAAGVLAYSPDPGQPMPETPLYNTVTTPRGGFYKVILPDQSVAYLNAASKLRFPTTYSADIRDVEISGEVFFEVTKSQKPFVVTTANSNKPAKITVLGTKFNITAYPDEQAITTTLVEGAVKVETEGTNSKKLSPGQQSIIRHDENGIEVNTAADIEAITSWTTGTYVFRENIKSVLTKISRWYNVEVEFKGRLTNDEFFGRINRNTELSEVITLLRAGGANIEYSKGKITVFP</sequence>
<dbReference type="InterPro" id="IPR006860">
    <property type="entry name" value="FecR"/>
</dbReference>
<gene>
    <name evidence="4" type="ORF">EGT74_06435</name>
</gene>
<evidence type="ECO:0000313" key="5">
    <source>
        <dbReference type="Proteomes" id="UP000278351"/>
    </source>
</evidence>
<evidence type="ECO:0000259" key="3">
    <source>
        <dbReference type="Pfam" id="PF16344"/>
    </source>
</evidence>
<keyword evidence="5" id="KW-1185">Reference proteome</keyword>
<dbReference type="PANTHER" id="PTHR30273">
    <property type="entry name" value="PERIPLASMIC SIGNAL SENSOR AND SIGMA FACTOR ACTIVATOR FECR-RELATED"/>
    <property type="match status" value="1"/>
</dbReference>
<evidence type="ECO:0000259" key="2">
    <source>
        <dbReference type="Pfam" id="PF04773"/>
    </source>
</evidence>
<dbReference type="RefSeq" id="WP_123845680.1">
    <property type="nucleotide sequence ID" value="NZ_RPDH01000001.1"/>
</dbReference>
<protein>
    <submittedName>
        <fullName evidence="4">FecR family protein</fullName>
    </submittedName>
</protein>
<evidence type="ECO:0000313" key="4">
    <source>
        <dbReference type="EMBL" id="RPE13164.1"/>
    </source>
</evidence>
<dbReference type="OrthoDB" id="636724at2"/>
<dbReference type="InterPro" id="IPR032508">
    <property type="entry name" value="FecR_C"/>
</dbReference>
<dbReference type="Pfam" id="PF04773">
    <property type="entry name" value="FecR"/>
    <property type="match status" value="1"/>
</dbReference>
<dbReference type="Proteomes" id="UP000278351">
    <property type="component" value="Unassembled WGS sequence"/>
</dbReference>
<keyword evidence="1" id="KW-0472">Membrane</keyword>
<feature type="transmembrane region" description="Helical" evidence="1">
    <location>
        <begin position="93"/>
        <end position="112"/>
    </location>
</feature>
<accession>A0A3N4QN84</accession>
<keyword evidence="1" id="KW-1133">Transmembrane helix</keyword>